<dbReference type="EC" id="2.1.1.72" evidence="5"/>
<feature type="binding site" evidence="4">
    <location>
        <position position="56"/>
    </location>
    <ligand>
        <name>S-adenosyl-L-methionine</name>
        <dbReference type="ChEBI" id="CHEBI:59789"/>
    </ligand>
</feature>
<evidence type="ECO:0000313" key="5">
    <source>
        <dbReference type="EMBL" id="MBB3928218.1"/>
    </source>
</evidence>
<keyword evidence="3" id="KW-0949">S-adenosyl-L-methionine</keyword>
<dbReference type="InterPro" id="IPR012263">
    <property type="entry name" value="M_m6A_EcoRV"/>
</dbReference>
<dbReference type="InterPro" id="IPR029063">
    <property type="entry name" value="SAM-dependent_MTases_sf"/>
</dbReference>
<dbReference type="Gene3D" id="3.40.50.150">
    <property type="entry name" value="Vaccinia Virus protein VP39"/>
    <property type="match status" value="2"/>
</dbReference>
<name>A0A7W6BJV2_9SPHN</name>
<comment type="caution">
    <text evidence="5">The sequence shown here is derived from an EMBL/GenBank/DDBJ whole genome shotgun (WGS) entry which is preliminary data.</text>
</comment>
<dbReference type="EMBL" id="JACIDT010000020">
    <property type="protein sequence ID" value="MBB3928218.1"/>
    <property type="molecule type" value="Genomic_DNA"/>
</dbReference>
<dbReference type="Proteomes" id="UP000571950">
    <property type="component" value="Unassembled WGS sequence"/>
</dbReference>
<dbReference type="InterPro" id="IPR012327">
    <property type="entry name" value="MeTrfase_D12"/>
</dbReference>
<evidence type="ECO:0000256" key="3">
    <source>
        <dbReference type="ARBA" id="ARBA00022691"/>
    </source>
</evidence>
<organism evidence="5 6">
    <name type="scientific">Sphingobium jiangsuense</name>
    <dbReference type="NCBI Taxonomy" id="870476"/>
    <lineage>
        <taxon>Bacteria</taxon>
        <taxon>Pseudomonadati</taxon>
        <taxon>Pseudomonadota</taxon>
        <taxon>Alphaproteobacteria</taxon>
        <taxon>Sphingomonadales</taxon>
        <taxon>Sphingomonadaceae</taxon>
        <taxon>Sphingobium</taxon>
    </lineage>
</organism>
<evidence type="ECO:0000256" key="1">
    <source>
        <dbReference type="ARBA" id="ARBA00022603"/>
    </source>
</evidence>
<feature type="binding site" evidence="4">
    <location>
        <position position="11"/>
    </location>
    <ligand>
        <name>S-adenosyl-L-methionine</name>
        <dbReference type="ChEBI" id="CHEBI:59789"/>
    </ligand>
</feature>
<keyword evidence="2 5" id="KW-0808">Transferase</keyword>
<evidence type="ECO:0000313" key="6">
    <source>
        <dbReference type="Proteomes" id="UP000571950"/>
    </source>
</evidence>
<dbReference type="GO" id="GO:0006298">
    <property type="term" value="P:mismatch repair"/>
    <property type="evidence" value="ECO:0007669"/>
    <property type="project" value="TreeGrafter"/>
</dbReference>
<dbReference type="RefSeq" id="WP_188073504.1">
    <property type="nucleotide sequence ID" value="NZ_BSPS01000035.1"/>
</dbReference>
<sequence length="275" mass="31163">MNAPTRPLLRWHGGKWKLAPWIISEMPRHRVYVEPFGGAGSVLIRKPRSYAEVWNDLDDNVVNLFRVLRGPCADELIEQLRLTPFASEEFFQAYHTCDDPVEQARRLVIRSFMGFGSNGHERSTGFRSNSNRSGTTPARDWMNYPDALALTIERLRGVVILNRDARKVMAAHDGPDTLHYVDPPYVACTRDAGQDYAHEMTDADHADLLDFLDGLEGMVMLSGYPCDLYDRRLAHWTRITKSALADGAKKRVEVMWLNPACVQAKVQVDMFAGRG</sequence>
<feature type="binding site" evidence="4">
    <location>
        <position position="15"/>
    </location>
    <ligand>
        <name>S-adenosyl-L-methionine</name>
        <dbReference type="ChEBI" id="CHEBI:59789"/>
    </ligand>
</feature>
<dbReference type="AlphaFoldDB" id="A0A7W6BJV2"/>
<dbReference type="PRINTS" id="PR00505">
    <property type="entry name" value="D12N6MTFRASE"/>
</dbReference>
<accession>A0A7W6BJV2</accession>
<dbReference type="PANTHER" id="PTHR30481">
    <property type="entry name" value="DNA ADENINE METHYLASE"/>
    <property type="match status" value="1"/>
</dbReference>
<gene>
    <name evidence="5" type="ORF">GGR43_003960</name>
</gene>
<feature type="binding site" evidence="4">
    <location>
        <position position="182"/>
    </location>
    <ligand>
        <name>S-adenosyl-L-methionine</name>
        <dbReference type="ChEBI" id="CHEBI:59789"/>
    </ligand>
</feature>
<proteinExistence type="predicted"/>
<keyword evidence="1 5" id="KW-0489">Methyltransferase</keyword>
<dbReference type="GO" id="GO:0009307">
    <property type="term" value="P:DNA restriction-modification system"/>
    <property type="evidence" value="ECO:0007669"/>
    <property type="project" value="InterPro"/>
</dbReference>
<evidence type="ECO:0000256" key="4">
    <source>
        <dbReference type="PIRSR" id="PIRSR000398-1"/>
    </source>
</evidence>
<evidence type="ECO:0000256" key="2">
    <source>
        <dbReference type="ARBA" id="ARBA00022679"/>
    </source>
</evidence>
<protein>
    <submittedName>
        <fullName evidence="5">DNA adenine methylase</fullName>
        <ecNumber evidence="5">2.1.1.72</ecNumber>
    </submittedName>
</protein>
<dbReference type="GO" id="GO:1904047">
    <property type="term" value="F:S-adenosyl-L-methionine binding"/>
    <property type="evidence" value="ECO:0007669"/>
    <property type="project" value="TreeGrafter"/>
</dbReference>
<dbReference type="GO" id="GO:0032259">
    <property type="term" value="P:methylation"/>
    <property type="evidence" value="ECO:0007669"/>
    <property type="project" value="UniProtKB-KW"/>
</dbReference>
<reference evidence="5 6" key="1">
    <citation type="submission" date="2020-08" db="EMBL/GenBank/DDBJ databases">
        <title>Genomic Encyclopedia of Type Strains, Phase IV (KMG-IV): sequencing the most valuable type-strain genomes for metagenomic binning, comparative biology and taxonomic classification.</title>
        <authorList>
            <person name="Goeker M."/>
        </authorList>
    </citation>
    <scope>NUCLEOTIDE SEQUENCE [LARGE SCALE GENOMIC DNA]</scope>
    <source>
        <strain evidence="5 6">DSM 26189</strain>
    </source>
</reference>
<dbReference type="PANTHER" id="PTHR30481:SF4">
    <property type="entry name" value="SITE-SPECIFIC DNA-METHYLTRANSFERASE (ADENINE-SPECIFIC)"/>
    <property type="match status" value="1"/>
</dbReference>
<dbReference type="GO" id="GO:0009007">
    <property type="term" value="F:site-specific DNA-methyltransferase (adenine-specific) activity"/>
    <property type="evidence" value="ECO:0007669"/>
    <property type="project" value="UniProtKB-EC"/>
</dbReference>
<keyword evidence="6" id="KW-1185">Reference proteome</keyword>
<dbReference type="Pfam" id="PF02086">
    <property type="entry name" value="MethyltransfD12"/>
    <property type="match status" value="1"/>
</dbReference>
<dbReference type="GO" id="GO:0043565">
    <property type="term" value="F:sequence-specific DNA binding"/>
    <property type="evidence" value="ECO:0007669"/>
    <property type="project" value="TreeGrafter"/>
</dbReference>
<dbReference type="SUPFAM" id="SSF53335">
    <property type="entry name" value="S-adenosyl-L-methionine-dependent methyltransferases"/>
    <property type="match status" value="1"/>
</dbReference>
<dbReference type="PIRSF" id="PIRSF000398">
    <property type="entry name" value="M_m6A_EcoRV"/>
    <property type="match status" value="1"/>
</dbReference>